<reference evidence="2" key="1">
    <citation type="submission" date="2020-05" db="EMBL/GenBank/DDBJ databases">
        <authorList>
            <person name="Chiriac C."/>
            <person name="Salcher M."/>
            <person name="Ghai R."/>
            <person name="Kavagutti S V."/>
        </authorList>
    </citation>
    <scope>NUCLEOTIDE SEQUENCE</scope>
</reference>
<evidence type="ECO:0000313" key="4">
    <source>
        <dbReference type="EMBL" id="CAB4850148.1"/>
    </source>
</evidence>
<organism evidence="2">
    <name type="scientific">freshwater metagenome</name>
    <dbReference type="NCBI Taxonomy" id="449393"/>
    <lineage>
        <taxon>unclassified sequences</taxon>
        <taxon>metagenomes</taxon>
        <taxon>ecological metagenomes</taxon>
    </lineage>
</organism>
<evidence type="ECO:0000313" key="2">
    <source>
        <dbReference type="EMBL" id="CAB4746607.1"/>
    </source>
</evidence>
<gene>
    <name evidence="2" type="ORF">UFOPK2656_03272</name>
    <name evidence="3" type="ORF">UFOPK3099_01705</name>
    <name evidence="4" type="ORF">UFOPK3267_01097</name>
    <name evidence="5" type="ORF">UFOPK3651_03081</name>
    <name evidence="6" type="ORF">UFOPK3931_02474</name>
    <name evidence="1" type="ORF">UFOPK4189_03066</name>
</gene>
<proteinExistence type="predicted"/>
<dbReference type="EMBL" id="CAEZYF010000034">
    <property type="protein sequence ID" value="CAB4746607.1"/>
    <property type="molecule type" value="Genomic_DNA"/>
</dbReference>
<dbReference type="EMBL" id="CAFBOL010000086">
    <property type="protein sequence ID" value="CAB5005265.1"/>
    <property type="molecule type" value="Genomic_DNA"/>
</dbReference>
<accession>A0A6J6TIX1</accession>
<dbReference type="EMBL" id="CAESGF010000028">
    <property type="protein sequence ID" value="CAB4365321.1"/>
    <property type="molecule type" value="Genomic_DNA"/>
</dbReference>
<protein>
    <submittedName>
        <fullName evidence="2">Unannotated protein</fullName>
    </submittedName>
</protein>
<dbReference type="EMBL" id="CAFBMT010000028">
    <property type="protein sequence ID" value="CAB4954564.1"/>
    <property type="molecule type" value="Genomic_DNA"/>
</dbReference>
<evidence type="ECO:0000313" key="6">
    <source>
        <dbReference type="EMBL" id="CAB5005265.1"/>
    </source>
</evidence>
<dbReference type="AlphaFoldDB" id="A0A6J6TIX1"/>
<name>A0A6J6TIX1_9ZZZZ</name>
<evidence type="ECO:0000313" key="3">
    <source>
        <dbReference type="EMBL" id="CAB4826251.1"/>
    </source>
</evidence>
<evidence type="ECO:0000313" key="5">
    <source>
        <dbReference type="EMBL" id="CAB4954564.1"/>
    </source>
</evidence>
<dbReference type="EMBL" id="CAFBIY010000048">
    <property type="protein sequence ID" value="CAB4850148.1"/>
    <property type="molecule type" value="Genomic_DNA"/>
</dbReference>
<evidence type="ECO:0000313" key="1">
    <source>
        <dbReference type="EMBL" id="CAB4365321.1"/>
    </source>
</evidence>
<dbReference type="EMBL" id="CAFAAV010000135">
    <property type="protein sequence ID" value="CAB4826251.1"/>
    <property type="molecule type" value="Genomic_DNA"/>
</dbReference>
<sequence length="214" mass="24027">MSSTLRLGMSHASDPFFRTFHAVRIKGFSKAETIAEVADLPLSVVNEHLDGLQQREWAMFRQARQLWQLTPVGREEHRVALAQDVGGGNLHDALAGPYAAFLAANERFKELCGDWQLRDGEHNDHADAEYDRSVINRLVALDQEIAPVVQQMGSVLHRLVPYGSRLARTCQRVVEGETEMITGVMCGSYHDVWMELHEDLILTLGMDRVAEGSF</sequence>